<dbReference type="Gene3D" id="2.40.30.30">
    <property type="entry name" value="Riboflavin kinase-like"/>
    <property type="match status" value="1"/>
</dbReference>
<keyword evidence="17" id="KW-1185">Reference proteome</keyword>
<proteinExistence type="inferred from homology"/>
<comment type="catalytic activity">
    <reaction evidence="13">
        <text>riboflavin + ATP = FMN + ADP + H(+)</text>
        <dbReference type="Rhea" id="RHEA:14357"/>
        <dbReference type="ChEBI" id="CHEBI:15378"/>
        <dbReference type="ChEBI" id="CHEBI:30616"/>
        <dbReference type="ChEBI" id="CHEBI:57986"/>
        <dbReference type="ChEBI" id="CHEBI:58210"/>
        <dbReference type="ChEBI" id="CHEBI:456216"/>
        <dbReference type="EC" id="2.7.1.26"/>
    </reaction>
</comment>
<keyword evidence="11" id="KW-0067">ATP-binding</keyword>
<evidence type="ECO:0000256" key="6">
    <source>
        <dbReference type="ARBA" id="ARBA00022630"/>
    </source>
</evidence>
<dbReference type="SMART" id="SM00904">
    <property type="entry name" value="Flavokinase"/>
    <property type="match status" value="1"/>
</dbReference>
<evidence type="ECO:0000256" key="5">
    <source>
        <dbReference type="ARBA" id="ARBA00017394"/>
    </source>
</evidence>
<dbReference type="AlphaFoldDB" id="A0AAN8IBQ5"/>
<comment type="caution">
    <text evidence="16">The sequence shown here is derived from an EMBL/GenBank/DDBJ whole genome shotgun (WGS) entry which is preliminary data.</text>
</comment>
<feature type="region of interest" description="Disordered" evidence="14">
    <location>
        <begin position="1"/>
        <end position="38"/>
    </location>
</feature>
<comment type="pathway">
    <text evidence="2">Cofactor biosynthesis; FMN biosynthesis; FMN from riboflavin (ATP route): step 1/1.</text>
</comment>
<keyword evidence="8" id="KW-0808">Transferase</keyword>
<evidence type="ECO:0000256" key="11">
    <source>
        <dbReference type="ARBA" id="ARBA00022840"/>
    </source>
</evidence>
<evidence type="ECO:0000256" key="4">
    <source>
        <dbReference type="ARBA" id="ARBA00012105"/>
    </source>
</evidence>
<organism evidence="16 17">
    <name type="scientific">Knufia fluminis</name>
    <dbReference type="NCBI Taxonomy" id="191047"/>
    <lineage>
        <taxon>Eukaryota</taxon>
        <taxon>Fungi</taxon>
        <taxon>Dikarya</taxon>
        <taxon>Ascomycota</taxon>
        <taxon>Pezizomycotina</taxon>
        <taxon>Eurotiomycetes</taxon>
        <taxon>Chaetothyriomycetidae</taxon>
        <taxon>Chaetothyriales</taxon>
        <taxon>Trichomeriaceae</taxon>
        <taxon>Knufia</taxon>
    </lineage>
</organism>
<keyword evidence="10" id="KW-0418">Kinase</keyword>
<evidence type="ECO:0000256" key="3">
    <source>
        <dbReference type="ARBA" id="ARBA00010108"/>
    </source>
</evidence>
<evidence type="ECO:0000256" key="9">
    <source>
        <dbReference type="ARBA" id="ARBA00022741"/>
    </source>
</evidence>
<protein>
    <recommendedName>
        <fullName evidence="5">Riboflavin kinase</fullName>
        <ecNumber evidence="4">2.7.1.26</ecNumber>
    </recommendedName>
    <alternativeName>
        <fullName evidence="12">Flavin mononucleotide kinase 1</fullName>
    </alternativeName>
</protein>
<evidence type="ECO:0000256" key="8">
    <source>
        <dbReference type="ARBA" id="ARBA00022679"/>
    </source>
</evidence>
<dbReference type="PANTHER" id="PTHR22749">
    <property type="entry name" value="RIBOFLAVIN KINASE/FMN ADENYLYLTRANSFERASE"/>
    <property type="match status" value="1"/>
</dbReference>
<sequence>MTTRRKPLPFHAQLQAPNHESTPNRSLTPARSMPALSSMPVCDRSREHLGYDDGYDDVLDSYYHSSLADDDLVSYHRSLSHDAEFRQIQGSTFMSGYSPELNGPASPLDAPLTIVQTPLDPSPSLFEGETHDGNDAAPSASSRARSKVATALEDTGIFLGGLIKHPVETNRHYTILRHSHGLVYYQGPSTSIAISIFADKPMPSERRMWLQLKEWTGNTGMAAKALLRSNNSWISVTPEQRVDATNLPALDERAWQRDIKKFASKASKAQQKHILRETAVVRIPYEAGDGYFRIILTGPDSRTVLCPSPVFRIASTSTSASSLKGASLATLPIELGVKVAQTAAIKTATTVVAPWAGAVKNRVAAAPFAKYSGHAQTAWNASHMQERVDTVTEQYKTRQMDAAARPGLDRTVSAPAVTRSNVIGLDDGPEPPFPMRVGGVISRGTGQSISLFNMPTANLDDIPSDLLASLPLGVYLGWAKVVPKDKSQLTLYEDWRQAIISITYSNTTNIARRKCVRVHLIHDFSPGTTFFGAKLKLVIMGYLRPLTLPADRDVLFLETINDIAITQASLSRPAWSHEETLHRAKTAQNARGVTDRMVDMRVAGQRQIDRVPVHMLGVRNDSIGVHDRSMYGNGGIWVKRD</sequence>
<comment type="similarity">
    <text evidence="3">Belongs to the flavokinase family.</text>
</comment>
<dbReference type="EMBL" id="JAKLMC020000003">
    <property type="protein sequence ID" value="KAK5957485.1"/>
    <property type="molecule type" value="Genomic_DNA"/>
</dbReference>
<dbReference type="PANTHER" id="PTHR22749:SF6">
    <property type="entry name" value="RIBOFLAVIN KINASE"/>
    <property type="match status" value="1"/>
</dbReference>
<evidence type="ECO:0000256" key="2">
    <source>
        <dbReference type="ARBA" id="ARBA00005201"/>
    </source>
</evidence>
<keyword evidence="9" id="KW-0547">Nucleotide-binding</keyword>
<comment type="function">
    <text evidence="1">Catalyzes the phosphorylation of riboflavin (vitamin B2) to form flavin mononucleotide (FMN) coenzyme.</text>
</comment>
<reference evidence="16 17" key="1">
    <citation type="submission" date="2022-12" db="EMBL/GenBank/DDBJ databases">
        <title>Genomic features and morphological characterization of a novel Knufia sp. strain isolated from spacecraft assembly facility.</title>
        <authorList>
            <person name="Teixeira M."/>
            <person name="Chander A.M."/>
            <person name="Stajich J.E."/>
            <person name="Venkateswaran K."/>
        </authorList>
    </citation>
    <scope>NUCLEOTIDE SEQUENCE [LARGE SCALE GENOMIC DNA]</scope>
    <source>
        <strain evidence="16 17">FJI-L2-BK-P2</strain>
    </source>
</reference>
<dbReference type="GO" id="GO:0005524">
    <property type="term" value="F:ATP binding"/>
    <property type="evidence" value="ECO:0007669"/>
    <property type="project" value="UniProtKB-KW"/>
</dbReference>
<accession>A0AAN8IBQ5</accession>
<keyword evidence="7" id="KW-0288">FMN</keyword>
<gene>
    <name evidence="16" type="ORF">OHC33_001860</name>
</gene>
<dbReference type="InterPro" id="IPR015865">
    <property type="entry name" value="Riboflavin_kinase_bac/euk"/>
</dbReference>
<dbReference type="EC" id="2.7.1.26" evidence="4"/>
<feature type="domain" description="Riboflavin kinase" evidence="15">
    <location>
        <begin position="430"/>
        <end position="571"/>
    </location>
</feature>
<feature type="region of interest" description="Disordered" evidence="14">
    <location>
        <begin position="119"/>
        <end position="145"/>
    </location>
</feature>
<evidence type="ECO:0000313" key="16">
    <source>
        <dbReference type="EMBL" id="KAK5957485.1"/>
    </source>
</evidence>
<dbReference type="GO" id="GO:0005739">
    <property type="term" value="C:mitochondrion"/>
    <property type="evidence" value="ECO:0007669"/>
    <property type="project" value="TreeGrafter"/>
</dbReference>
<dbReference type="GO" id="GO:0008531">
    <property type="term" value="F:riboflavin kinase activity"/>
    <property type="evidence" value="ECO:0007669"/>
    <property type="project" value="UniProtKB-EC"/>
</dbReference>
<evidence type="ECO:0000259" key="15">
    <source>
        <dbReference type="SMART" id="SM00904"/>
    </source>
</evidence>
<dbReference type="InterPro" id="IPR023468">
    <property type="entry name" value="Riboflavin_kinase"/>
</dbReference>
<evidence type="ECO:0000313" key="17">
    <source>
        <dbReference type="Proteomes" id="UP001316803"/>
    </source>
</evidence>
<dbReference type="GO" id="GO:0009398">
    <property type="term" value="P:FMN biosynthetic process"/>
    <property type="evidence" value="ECO:0007669"/>
    <property type="project" value="TreeGrafter"/>
</dbReference>
<dbReference type="Pfam" id="PF01687">
    <property type="entry name" value="Flavokinase"/>
    <property type="match status" value="1"/>
</dbReference>
<dbReference type="SUPFAM" id="SSF82114">
    <property type="entry name" value="Riboflavin kinase-like"/>
    <property type="match status" value="1"/>
</dbReference>
<evidence type="ECO:0000256" key="10">
    <source>
        <dbReference type="ARBA" id="ARBA00022777"/>
    </source>
</evidence>
<feature type="compositionally biased region" description="Polar residues" evidence="14">
    <location>
        <begin position="15"/>
        <end position="29"/>
    </location>
</feature>
<keyword evidence="6" id="KW-0285">Flavoprotein</keyword>
<evidence type="ECO:0000256" key="12">
    <source>
        <dbReference type="ARBA" id="ARBA00029960"/>
    </source>
</evidence>
<dbReference type="InterPro" id="IPR023465">
    <property type="entry name" value="Riboflavin_kinase_dom_sf"/>
</dbReference>
<name>A0AAN8IBQ5_9EURO</name>
<evidence type="ECO:0000256" key="13">
    <source>
        <dbReference type="ARBA" id="ARBA00047880"/>
    </source>
</evidence>
<dbReference type="Proteomes" id="UP001316803">
    <property type="component" value="Unassembled WGS sequence"/>
</dbReference>
<evidence type="ECO:0000256" key="7">
    <source>
        <dbReference type="ARBA" id="ARBA00022643"/>
    </source>
</evidence>
<evidence type="ECO:0000256" key="1">
    <source>
        <dbReference type="ARBA" id="ARBA00003572"/>
    </source>
</evidence>
<dbReference type="GO" id="GO:0009231">
    <property type="term" value="P:riboflavin biosynthetic process"/>
    <property type="evidence" value="ECO:0007669"/>
    <property type="project" value="InterPro"/>
</dbReference>
<evidence type="ECO:0000256" key="14">
    <source>
        <dbReference type="SAM" id="MobiDB-lite"/>
    </source>
</evidence>